<evidence type="ECO:0000259" key="5">
    <source>
        <dbReference type="Pfam" id="PF18741"/>
    </source>
</evidence>
<feature type="domain" description="DNA2/NAM7 helicase helicase" evidence="3">
    <location>
        <begin position="311"/>
        <end position="534"/>
    </location>
</feature>
<dbReference type="InterPro" id="IPR045055">
    <property type="entry name" value="DNA2/NAM7-like"/>
</dbReference>
<proteinExistence type="predicted"/>
<sequence length="1603" mass="181160">MHNSSLQQKLELARHELLDMGLRGNPLLHVPNNKRFLDIVDERSTEIANILVEEKKAMRFLPLPEAYEKDESDSDDELAAEQDEEQEPLPPLEAYLEQEQGEERFSDLYLQTRLPARELDTRLIKLENEAHTLLQEQGIEVLYLALGFLEWYEDENAHTPRHAPLILLPVELQRESARAGFTLSFTNAEMGGNLALAARLKQDFRLTLPEFDEETSLVDYFGQVQQMIADRPRWKVHVDQIRLGLFSFGKFQMYTDLDPNNWPDSHPLLEHPQLEKLFETGYREDAERLEASSGHDLLKTPESLHLVKDADSSQLEAILAVMEGASLVVQGPPGTGKSQTISNLIGEALARGKKVLFVAQKMAALDVVKSRLDECHLGDAVLELHSHKSNKKAVLDSLRRVFDNGRPRVPDRSSAYQRLGEVRESLDSYVEELRAPILASQTDYVTALGKMLQLQRDERLQALQRIDFERLRHWGPQELARGQRAMDAMGDYLAEYGPPSENPYRDSRRHDLSPGEEQELRKRVQQAADQLTELNDNAVSLAQAMQLPIPQDFDDIAILQRAGKRALNAPHLAGVKVNTEQWQARRDEVHQAIAAGQALSRTRDAMQPHFIEAVYDADLLPIRTGLAGRADKWWRIFSGEYRRAASTLKGYARGQLTGTPVDWLGWVDELLEAQQHRKTLERLSPTCQTLFGAQWQGEESDWSVLAQLAEWIIDLYEAIGKGELPAGLAAFLDGNPDLREYTNQVEALQSQSERVRGMLQDLCRQIEWDEEVSALTLDTWHQRLAGWRDTAQLYAVVRFNQLSEDIEKAELGHLTATLASWSHAPRALSAWLELSYFGGLVDHAYVERPRLARFDRLTHERLIQEFNQLDGASFQYAQESLVERLHANLPSKYAPGEMDILRREFTKKRRHLPIRKLLREAGAVIQQAKPVFMMSPMSVAGYLAQGNLDFDLVIFDEASQIPAPEALGAILRGRQVVVVGDSKQMPPTNFFGQSVELSDEEAEESATADVESILGMMKAQGMPERMLRWHYRSRHHSLIAVSNDQFYDNQLLIFPSPGVHPEARGLHFRHLPETHYDRGGSRTNAGEARAIAEAVIQHARQSPQLSLGVVAFSTAQREAILLEVERLRREHEELEHFFRHHDGGDEFFIKNLENVQGDERDVIFISVGYGRTSAGRLGQNFGPINKTGGERRLNVLISRARLAMDVFANFQADELKVTESSPFGVRALHAFLKYAETGELPTHEMTDREPDSPFEWEVMRAIQDLGYEVQPQVGSQGFFIDLAVRDPEAPGRFLLAVECDGASYHSSAVARDRDRLRQSVLEGLGWRFHRIWSTEWFRNAATETQRLKEAIEAAQRHQRALEATSSGAEEAISGENSQDTPGLPVDTDDEAAEPPVISASIERETASQAAPRIPAYAPVNTDTLGLSPADSQFEEIPRDRLQQAIHRVVAHEGPMHIKMLLSRLTDATGLQRAGARIQRRVEAESQSLERQGRLQRQGDFLNTPERAVPPRRDWSSLPASERKFELVPPSELEQALMLTLKNSVSIEPVDAMGAAINLLGFKRLTKPIRQRVETVLHELHDRGEVQERNGRLQLADPTVHGHV</sequence>
<dbReference type="PANTHER" id="PTHR10887">
    <property type="entry name" value="DNA2/NAM7 HELICASE FAMILY"/>
    <property type="match status" value="1"/>
</dbReference>
<evidence type="ECO:0000313" key="7">
    <source>
        <dbReference type="Proteomes" id="UP001319883"/>
    </source>
</evidence>
<feature type="region of interest" description="Disordered" evidence="1">
    <location>
        <begin position="68"/>
        <end position="89"/>
    </location>
</feature>
<feature type="region of interest" description="Disordered" evidence="1">
    <location>
        <begin position="1359"/>
        <end position="1390"/>
    </location>
</feature>
<dbReference type="InterPro" id="IPR025103">
    <property type="entry name" value="DUF4011"/>
</dbReference>
<evidence type="ECO:0000256" key="1">
    <source>
        <dbReference type="SAM" id="MobiDB-lite"/>
    </source>
</evidence>
<name>A0ABS7WW48_9GAMM</name>
<dbReference type="InterPro" id="IPR027417">
    <property type="entry name" value="P-loop_NTPase"/>
</dbReference>
<dbReference type="InterPro" id="IPR047187">
    <property type="entry name" value="SF1_C_Upf1"/>
</dbReference>
<dbReference type="InterPro" id="IPR041679">
    <property type="entry name" value="DNA2/NAM7-like_C"/>
</dbReference>
<dbReference type="SUPFAM" id="SSF52540">
    <property type="entry name" value="P-loop containing nucleoside triphosphate hydrolases"/>
    <property type="match status" value="1"/>
</dbReference>
<feature type="domain" description="DUF3320" evidence="2">
    <location>
        <begin position="1433"/>
        <end position="1478"/>
    </location>
</feature>
<protein>
    <submittedName>
        <fullName evidence="6">DUF3320 domain-containing protein</fullName>
    </submittedName>
</protein>
<evidence type="ECO:0000313" key="6">
    <source>
        <dbReference type="EMBL" id="MBZ9566825.1"/>
    </source>
</evidence>
<feature type="domain" description="DNA2/NAM7 helicase-like C-terminal" evidence="4">
    <location>
        <begin position="1016"/>
        <end position="1208"/>
    </location>
</feature>
<dbReference type="InterPro" id="IPR021754">
    <property type="entry name" value="DUF3320"/>
</dbReference>
<dbReference type="CDD" id="cd01120">
    <property type="entry name" value="RecA-like_superfamily"/>
    <property type="match status" value="1"/>
</dbReference>
<feature type="region of interest" description="Disordered" evidence="1">
    <location>
        <begin position="495"/>
        <end position="519"/>
    </location>
</feature>
<dbReference type="Pfam" id="PF13087">
    <property type="entry name" value="AAA_12"/>
    <property type="match status" value="1"/>
</dbReference>
<dbReference type="RefSeq" id="WP_224416196.1">
    <property type="nucleotide sequence ID" value="NZ_JAGXFC010000001.1"/>
</dbReference>
<evidence type="ECO:0000259" key="4">
    <source>
        <dbReference type="Pfam" id="PF13087"/>
    </source>
</evidence>
<dbReference type="InterPro" id="IPR041677">
    <property type="entry name" value="DNA2/NAM7_AAA_11"/>
</dbReference>
<gene>
    <name evidence="6" type="ORF">KGQ91_03880</name>
</gene>
<feature type="domain" description="Restriction endonuclease type II-like" evidence="5">
    <location>
        <begin position="1254"/>
        <end position="1351"/>
    </location>
</feature>
<feature type="domain" description="DNA2/NAM7 helicase helicase" evidence="3">
    <location>
        <begin position="944"/>
        <end position="988"/>
    </location>
</feature>
<dbReference type="SUPFAM" id="SSF52980">
    <property type="entry name" value="Restriction endonuclease-like"/>
    <property type="match status" value="1"/>
</dbReference>
<reference evidence="6 7" key="1">
    <citation type="submission" date="2021-05" db="EMBL/GenBank/DDBJ databases">
        <title>Petroleum and Energy Research Collection (APPE): ex situ preservation of microbial diversity associated with the oil industry and exploitation of its biotechnological potential.</title>
        <authorList>
            <person name="Paixao C.T.M."/>
            <person name="Gomes M.B."/>
            <person name="Oliveira V.M."/>
        </authorList>
    </citation>
    <scope>NUCLEOTIDE SEQUENCE [LARGE SCALE GENOMIC DNA]</scope>
    <source>
        <strain evidence="6 7">LIT2</strain>
    </source>
</reference>
<dbReference type="Pfam" id="PF13195">
    <property type="entry name" value="DUF4011"/>
    <property type="match status" value="1"/>
</dbReference>
<feature type="compositionally biased region" description="Basic and acidic residues" evidence="1">
    <location>
        <begin position="503"/>
        <end position="519"/>
    </location>
</feature>
<dbReference type="Pfam" id="PF13086">
    <property type="entry name" value="AAA_11"/>
    <property type="match status" value="2"/>
</dbReference>
<comment type="caution">
    <text evidence="6">The sequence shown here is derived from an EMBL/GenBank/DDBJ whole genome shotgun (WGS) entry which is preliminary data.</text>
</comment>
<dbReference type="PANTHER" id="PTHR10887:SF530">
    <property type="entry name" value="SUPERFAMILY I DNA HELICASES"/>
    <property type="match status" value="1"/>
</dbReference>
<evidence type="ECO:0000259" key="3">
    <source>
        <dbReference type="Pfam" id="PF13086"/>
    </source>
</evidence>
<dbReference type="InterPro" id="IPR049468">
    <property type="entry name" value="Restrct_endonuc-II-like_dom"/>
</dbReference>
<dbReference type="Pfam" id="PF11784">
    <property type="entry name" value="DUF3320"/>
    <property type="match status" value="1"/>
</dbReference>
<evidence type="ECO:0000259" key="2">
    <source>
        <dbReference type="Pfam" id="PF11784"/>
    </source>
</evidence>
<dbReference type="CDD" id="cd18808">
    <property type="entry name" value="SF1_C_Upf1"/>
    <property type="match status" value="1"/>
</dbReference>
<organism evidence="6 7">
    <name type="scientific">Modicisalibacter tunisiensis</name>
    <dbReference type="NCBI Taxonomy" id="390637"/>
    <lineage>
        <taxon>Bacteria</taxon>
        <taxon>Pseudomonadati</taxon>
        <taxon>Pseudomonadota</taxon>
        <taxon>Gammaproteobacteria</taxon>
        <taxon>Oceanospirillales</taxon>
        <taxon>Halomonadaceae</taxon>
        <taxon>Modicisalibacter</taxon>
    </lineage>
</organism>
<keyword evidence="7" id="KW-1185">Reference proteome</keyword>
<dbReference type="Gene3D" id="3.40.50.300">
    <property type="entry name" value="P-loop containing nucleotide triphosphate hydrolases"/>
    <property type="match status" value="3"/>
</dbReference>
<accession>A0ABS7WW48</accession>
<dbReference type="Pfam" id="PF18741">
    <property type="entry name" value="MTES_1575"/>
    <property type="match status" value="1"/>
</dbReference>
<feature type="compositionally biased region" description="Acidic residues" evidence="1">
    <location>
        <begin position="68"/>
        <end position="87"/>
    </location>
</feature>
<dbReference type="EMBL" id="JAGXFD010000001">
    <property type="protein sequence ID" value="MBZ9566825.1"/>
    <property type="molecule type" value="Genomic_DNA"/>
</dbReference>
<dbReference type="Proteomes" id="UP001319883">
    <property type="component" value="Unassembled WGS sequence"/>
</dbReference>
<dbReference type="Gene3D" id="3.40.960.10">
    <property type="entry name" value="VSR Endonuclease"/>
    <property type="match status" value="1"/>
</dbReference>
<dbReference type="InterPro" id="IPR011335">
    <property type="entry name" value="Restrct_endonuc-II-like"/>
</dbReference>